<accession>A0A2U3K078</accession>
<dbReference type="Gene3D" id="1.20.120.450">
    <property type="entry name" value="dinb family like domain"/>
    <property type="match status" value="1"/>
</dbReference>
<dbReference type="AlphaFoldDB" id="A0A2U3K078"/>
<evidence type="ECO:0000313" key="3">
    <source>
        <dbReference type="Proteomes" id="UP000238916"/>
    </source>
</evidence>
<feature type="domain" description="DinB-like" evidence="1">
    <location>
        <begin position="10"/>
        <end position="149"/>
    </location>
</feature>
<evidence type="ECO:0000313" key="2">
    <source>
        <dbReference type="EMBL" id="SPF32977.1"/>
    </source>
</evidence>
<evidence type="ECO:0000259" key="1">
    <source>
        <dbReference type="Pfam" id="PF12867"/>
    </source>
</evidence>
<name>A0A2U3K078_9FIRM</name>
<dbReference type="Proteomes" id="UP000238916">
    <property type="component" value="Unassembled WGS sequence"/>
</dbReference>
<dbReference type="InterPro" id="IPR024775">
    <property type="entry name" value="DinB-like"/>
</dbReference>
<gene>
    <name evidence="2" type="ORF">SBF1_1180029</name>
</gene>
<sequence>MNLKEFLFNQLKVVRSNTLNAVNEVSESQANSVPEGFNNNILWNLGHVYISQEKFAFGFIPEPMQIPDGFTELFGRDTKPSEWKGQPPTLAEMVKLLEDQTGRIREKLENRLNEAVANPFTMPSGLTLKTIGEFLIFSMYHEGMHVQTIRMLKKFS</sequence>
<organism evidence="2 3">
    <name type="scientific">Candidatus Desulfosporosinus infrequens</name>
    <dbReference type="NCBI Taxonomy" id="2043169"/>
    <lineage>
        <taxon>Bacteria</taxon>
        <taxon>Bacillati</taxon>
        <taxon>Bacillota</taxon>
        <taxon>Clostridia</taxon>
        <taxon>Eubacteriales</taxon>
        <taxon>Desulfitobacteriaceae</taxon>
        <taxon>Desulfosporosinus</taxon>
    </lineage>
</organism>
<reference evidence="3" key="1">
    <citation type="submission" date="2018-02" db="EMBL/GenBank/DDBJ databases">
        <authorList>
            <person name="Hausmann B."/>
        </authorList>
    </citation>
    <scope>NUCLEOTIDE SEQUENCE [LARGE SCALE GENOMIC DNA]</scope>
    <source>
        <strain evidence="3">Peat soil MAG SbF1</strain>
    </source>
</reference>
<dbReference type="SUPFAM" id="SSF109854">
    <property type="entry name" value="DinB/YfiT-like putative metalloenzymes"/>
    <property type="match status" value="1"/>
</dbReference>
<dbReference type="Pfam" id="PF12867">
    <property type="entry name" value="DinB_2"/>
    <property type="match status" value="1"/>
</dbReference>
<dbReference type="InterPro" id="IPR034660">
    <property type="entry name" value="DinB/YfiT-like"/>
</dbReference>
<proteinExistence type="predicted"/>
<protein>
    <recommendedName>
        <fullName evidence="1">DinB-like domain-containing protein</fullName>
    </recommendedName>
</protein>
<dbReference type="EMBL" id="OMOF01000022">
    <property type="protein sequence ID" value="SPF32977.1"/>
    <property type="molecule type" value="Genomic_DNA"/>
</dbReference>